<evidence type="ECO:0000256" key="6">
    <source>
        <dbReference type="ARBA" id="ARBA00022723"/>
    </source>
</evidence>
<dbReference type="Pfam" id="PF13155">
    <property type="entry name" value="Toprim_2"/>
    <property type="match status" value="1"/>
</dbReference>
<evidence type="ECO:0000313" key="17">
    <source>
        <dbReference type="EMBL" id="PMP62949.1"/>
    </source>
</evidence>
<proteinExistence type="inferred from homology"/>
<evidence type="ECO:0000259" key="16">
    <source>
        <dbReference type="PROSITE" id="PS50880"/>
    </source>
</evidence>
<evidence type="ECO:0000256" key="13">
    <source>
        <dbReference type="PIRNR" id="PIRNR002811"/>
    </source>
</evidence>
<dbReference type="Pfam" id="PF01807">
    <property type="entry name" value="Zn_ribbon_DnaG"/>
    <property type="match status" value="1"/>
</dbReference>
<feature type="zinc finger region" description="CHC2-type" evidence="12 14">
    <location>
        <begin position="36"/>
        <end position="60"/>
    </location>
</feature>
<dbReference type="Pfam" id="PF08275">
    <property type="entry name" value="DNAG_N"/>
    <property type="match status" value="1"/>
</dbReference>
<dbReference type="EC" id="2.7.7.101" evidence="12"/>
<dbReference type="InterPro" id="IPR050219">
    <property type="entry name" value="DnaG_primase"/>
</dbReference>
<dbReference type="InterPro" id="IPR006171">
    <property type="entry name" value="TOPRIM_dom"/>
</dbReference>
<dbReference type="GO" id="GO:0005737">
    <property type="term" value="C:cytoplasm"/>
    <property type="evidence" value="ECO:0007669"/>
    <property type="project" value="TreeGrafter"/>
</dbReference>
<evidence type="ECO:0000256" key="9">
    <source>
        <dbReference type="ARBA" id="ARBA00022842"/>
    </source>
</evidence>
<evidence type="ECO:0000256" key="7">
    <source>
        <dbReference type="ARBA" id="ARBA00022771"/>
    </source>
</evidence>
<dbReference type="InterPro" id="IPR034151">
    <property type="entry name" value="TOPRIM_DnaG_bac"/>
</dbReference>
<dbReference type="PROSITE" id="PS50880">
    <property type="entry name" value="TOPRIM"/>
    <property type="match status" value="1"/>
</dbReference>
<dbReference type="EMBL" id="PNIE01000050">
    <property type="protein sequence ID" value="PMP62949.1"/>
    <property type="molecule type" value="Genomic_DNA"/>
</dbReference>
<dbReference type="PANTHER" id="PTHR30313:SF2">
    <property type="entry name" value="DNA PRIMASE"/>
    <property type="match status" value="1"/>
</dbReference>
<evidence type="ECO:0000256" key="10">
    <source>
        <dbReference type="ARBA" id="ARBA00023125"/>
    </source>
</evidence>
<dbReference type="InterPro" id="IPR002694">
    <property type="entry name" value="Znf_CHC2"/>
</dbReference>
<dbReference type="InterPro" id="IPR037068">
    <property type="entry name" value="DNA_primase_core_N_sf"/>
</dbReference>
<dbReference type="InterPro" id="IPR030846">
    <property type="entry name" value="DnaG_bac"/>
</dbReference>
<keyword evidence="4 12" id="KW-0548">Nucleotidyltransferase</keyword>
<keyword evidence="9" id="KW-0460">Magnesium</keyword>
<gene>
    <name evidence="12 17" type="primary">dnaG</name>
    <name evidence="17" type="ORF">C0197_03630</name>
</gene>
<dbReference type="AlphaFoldDB" id="A0A2N7PJK6"/>
<comment type="cofactor">
    <cofactor evidence="12 13 14">
        <name>Zn(2+)</name>
        <dbReference type="ChEBI" id="CHEBI:29105"/>
    </cofactor>
    <text evidence="12 13 14">Binds 1 zinc ion per monomer.</text>
</comment>
<evidence type="ECO:0000313" key="18">
    <source>
        <dbReference type="Proteomes" id="UP000235731"/>
    </source>
</evidence>
<dbReference type="GO" id="GO:0000428">
    <property type="term" value="C:DNA-directed RNA polymerase complex"/>
    <property type="evidence" value="ECO:0007669"/>
    <property type="project" value="UniProtKB-KW"/>
</dbReference>
<keyword evidence="2 12" id="KW-0639">Primosome</keyword>
<comment type="similarity">
    <text evidence="12 13">Belongs to the DnaG primase family.</text>
</comment>
<sequence length="571" mass="66573">MMTDLFEEVKNRYEIVSFISQFVKLKKVGKNYVGLCPFHSERTPSFTVSPDKQIFKCFGCGAAGDVVTFYMKYKNLEFREALLELAEKAGIKVDKRYFSSKQKERDLIEINFKIAKLYQHFLWNHPSGEKARGYLKERGISEETARFFHLGYAPSEGRVLASLLRAQNISLDLAVEAGLLKKGEDGSYLDVFRDRLIFPIFNEKGECVGFGGRTLDPEGEPKYLNSPESKVFKKSEVLYGLFQSKEYIKKEGAVFLVEGYFDYLALWERGIKNLSATCGTALTEHHLKKLKLLTEEWYILYDGDEAGRKAALRATSLILKEGFLPRVILLPEGEDPDSFAKKYHGKNLLEELNKRSLEGIKFIWEFYKEEYQKSPSKVFREIIELLKGVSDPLLLKRISRELSYYLGINETDIERRLKIEVQEEPSYCPSEGIDREECYLRIIAQYLVNYPEDWPFLERIGLKQLIDENSEKPYHRFLKKFMEVRLAEISLFEIPDPEFQEILSDLLLSPPFDDKEEVFKDIVHFIETELKKREIKQLVENLKVLEKMGNKEEIESYLLKLKSTIYNKEIL</sequence>
<comment type="domain">
    <text evidence="12">Contains an N-terminal zinc-binding domain, a central core domain that contains the primase activity, and a C-terminal DnaB-binding domain.</text>
</comment>
<keyword evidence="5 12" id="KW-0235">DNA replication</keyword>
<dbReference type="SUPFAM" id="SSF56731">
    <property type="entry name" value="DNA primase core"/>
    <property type="match status" value="1"/>
</dbReference>
<keyword evidence="8 12" id="KW-0862">Zinc</keyword>
<dbReference type="Gene3D" id="1.10.860.10">
    <property type="entry name" value="DNAb Helicase, Chain A"/>
    <property type="match status" value="1"/>
</dbReference>
<dbReference type="PANTHER" id="PTHR30313">
    <property type="entry name" value="DNA PRIMASE"/>
    <property type="match status" value="1"/>
</dbReference>
<dbReference type="InterPro" id="IPR016136">
    <property type="entry name" value="DNA_helicase_N/primase_C"/>
</dbReference>
<dbReference type="FunFam" id="3.90.580.10:FF:000001">
    <property type="entry name" value="DNA primase"/>
    <property type="match status" value="1"/>
</dbReference>
<protein>
    <recommendedName>
        <fullName evidence="12 13">DNA primase</fullName>
        <ecNumber evidence="12">2.7.7.101</ecNumber>
    </recommendedName>
</protein>
<dbReference type="GO" id="GO:0008270">
    <property type="term" value="F:zinc ion binding"/>
    <property type="evidence" value="ECO:0007669"/>
    <property type="project" value="UniProtKB-UniRule"/>
</dbReference>
<dbReference type="Proteomes" id="UP000235731">
    <property type="component" value="Unassembled WGS sequence"/>
</dbReference>
<dbReference type="GO" id="GO:1990077">
    <property type="term" value="C:primosome complex"/>
    <property type="evidence" value="ECO:0007669"/>
    <property type="project" value="UniProtKB-KW"/>
</dbReference>
<dbReference type="InterPro" id="IPR006295">
    <property type="entry name" value="DNA_primase_DnaG"/>
</dbReference>
<dbReference type="CDD" id="cd03364">
    <property type="entry name" value="TOPRIM_DnaG_primases"/>
    <property type="match status" value="1"/>
</dbReference>
<keyword evidence="3 12" id="KW-0808">Transferase</keyword>
<keyword evidence="6 12" id="KW-0479">Metal-binding</keyword>
<dbReference type="SUPFAM" id="SSF57783">
    <property type="entry name" value="Zinc beta-ribbon"/>
    <property type="match status" value="1"/>
</dbReference>
<evidence type="ECO:0000256" key="12">
    <source>
        <dbReference type="HAMAP-Rule" id="MF_00974"/>
    </source>
</evidence>
<comment type="function">
    <text evidence="12 13">RNA polymerase that catalyzes the synthesis of short RNA molecules used as primers for DNA polymerase during DNA replication.</text>
</comment>
<dbReference type="SMART" id="SM00493">
    <property type="entry name" value="TOPRIM"/>
    <property type="match status" value="1"/>
</dbReference>
<organism evidence="17 18">
    <name type="scientific">Caldimicrobium thiodismutans</name>
    <dbReference type="NCBI Taxonomy" id="1653476"/>
    <lineage>
        <taxon>Bacteria</taxon>
        <taxon>Pseudomonadati</taxon>
        <taxon>Thermodesulfobacteriota</taxon>
        <taxon>Thermodesulfobacteria</taxon>
        <taxon>Thermodesulfobacteriales</taxon>
        <taxon>Thermodesulfobacteriaceae</taxon>
        <taxon>Caldimicrobium</taxon>
    </lineage>
</organism>
<evidence type="ECO:0000256" key="11">
    <source>
        <dbReference type="ARBA" id="ARBA00023163"/>
    </source>
</evidence>
<dbReference type="HAMAP" id="MF_00974">
    <property type="entry name" value="DNA_primase_DnaG"/>
    <property type="match status" value="1"/>
</dbReference>
<keyword evidence="7 12" id="KW-0863">Zinc-finger</keyword>
<evidence type="ECO:0000256" key="3">
    <source>
        <dbReference type="ARBA" id="ARBA00022679"/>
    </source>
</evidence>
<comment type="subunit">
    <text evidence="12">Monomer. Interacts with DnaB.</text>
</comment>
<dbReference type="Gene3D" id="3.40.1360.10">
    <property type="match status" value="1"/>
</dbReference>
<keyword evidence="11 12" id="KW-0804">Transcription</keyword>
<comment type="catalytic activity">
    <reaction evidence="12">
        <text>ssDNA + n NTP = ssDNA/pppN(pN)n-1 hybrid + (n-1) diphosphate.</text>
        <dbReference type="EC" id="2.7.7.101"/>
    </reaction>
</comment>
<evidence type="ECO:0000256" key="5">
    <source>
        <dbReference type="ARBA" id="ARBA00022705"/>
    </source>
</evidence>
<name>A0A2N7PJK6_9BACT</name>
<feature type="domain" description="Toprim" evidence="16">
    <location>
        <begin position="252"/>
        <end position="333"/>
    </location>
</feature>
<evidence type="ECO:0000256" key="1">
    <source>
        <dbReference type="ARBA" id="ARBA00022478"/>
    </source>
</evidence>
<accession>A0A2N7PJK6</accession>
<dbReference type="InterPro" id="IPR036977">
    <property type="entry name" value="DNA_primase_Znf_CHC2"/>
</dbReference>
<dbReference type="SMART" id="SM00400">
    <property type="entry name" value="ZnF_CHCC"/>
    <property type="match status" value="1"/>
</dbReference>
<reference evidence="17 18" key="1">
    <citation type="submission" date="2018-01" db="EMBL/GenBank/DDBJ databases">
        <title>Metagenomic assembled genomes from two thermal pools in the Uzon Caldera, Kamchatka, Russia.</title>
        <authorList>
            <person name="Wilkins L."/>
            <person name="Ettinger C."/>
        </authorList>
    </citation>
    <scope>NUCLEOTIDE SEQUENCE [LARGE SCALE GENOMIC DNA]</scope>
    <source>
        <strain evidence="17">ZAV-15</strain>
    </source>
</reference>
<dbReference type="Gene3D" id="3.90.980.10">
    <property type="entry name" value="DNA primase, catalytic core, N-terminal domain"/>
    <property type="match status" value="1"/>
</dbReference>
<feature type="coiled-coil region" evidence="15">
    <location>
        <begin position="528"/>
        <end position="555"/>
    </location>
</feature>
<keyword evidence="1 12" id="KW-0240">DNA-directed RNA polymerase</keyword>
<dbReference type="GO" id="GO:0003677">
    <property type="term" value="F:DNA binding"/>
    <property type="evidence" value="ECO:0007669"/>
    <property type="project" value="UniProtKB-KW"/>
</dbReference>
<evidence type="ECO:0000256" key="4">
    <source>
        <dbReference type="ARBA" id="ARBA00022695"/>
    </source>
</evidence>
<dbReference type="PIRSF" id="PIRSF002811">
    <property type="entry name" value="DnaG"/>
    <property type="match status" value="1"/>
</dbReference>
<evidence type="ECO:0000256" key="2">
    <source>
        <dbReference type="ARBA" id="ARBA00022515"/>
    </source>
</evidence>
<evidence type="ECO:0000256" key="15">
    <source>
        <dbReference type="SAM" id="Coils"/>
    </source>
</evidence>
<dbReference type="GO" id="GO:0003899">
    <property type="term" value="F:DNA-directed RNA polymerase activity"/>
    <property type="evidence" value="ECO:0007669"/>
    <property type="project" value="UniProtKB-UniRule"/>
</dbReference>
<keyword evidence="10 12" id="KW-0238">DNA-binding</keyword>
<dbReference type="InterPro" id="IPR013264">
    <property type="entry name" value="DNAG_N"/>
</dbReference>
<keyword evidence="15" id="KW-0175">Coiled coil</keyword>
<dbReference type="NCBIfam" id="TIGR01391">
    <property type="entry name" value="dnaG"/>
    <property type="match status" value="1"/>
</dbReference>
<dbReference type="GO" id="GO:0006269">
    <property type="term" value="P:DNA replication, synthesis of primer"/>
    <property type="evidence" value="ECO:0007669"/>
    <property type="project" value="UniProtKB-UniRule"/>
</dbReference>
<evidence type="ECO:0000256" key="8">
    <source>
        <dbReference type="ARBA" id="ARBA00022833"/>
    </source>
</evidence>
<dbReference type="Gene3D" id="3.90.580.10">
    <property type="entry name" value="Zinc finger, CHC2-type domain"/>
    <property type="match status" value="1"/>
</dbReference>
<comment type="caution">
    <text evidence="17">The sequence shown here is derived from an EMBL/GenBank/DDBJ whole genome shotgun (WGS) entry which is preliminary data.</text>
</comment>
<evidence type="ECO:0000256" key="14">
    <source>
        <dbReference type="PIRSR" id="PIRSR002811-1"/>
    </source>
</evidence>